<protein>
    <submittedName>
        <fullName evidence="1">Uncharacterized protein</fullName>
    </submittedName>
</protein>
<accession>A0A0M0G841</accession>
<dbReference type="PATRIC" id="fig|1459.3.peg.751"/>
<evidence type="ECO:0000313" key="2">
    <source>
        <dbReference type="Proteomes" id="UP000037109"/>
    </source>
</evidence>
<dbReference type="STRING" id="1459.AF332_03655"/>
<dbReference type="AlphaFoldDB" id="A0A0M0G841"/>
<reference evidence="2" key="1">
    <citation type="submission" date="2015-07" db="EMBL/GenBank/DDBJ databases">
        <title>Fjat-10036 dsm4.</title>
        <authorList>
            <person name="Liu B."/>
            <person name="Wang J."/>
            <person name="Zhu Y."/>
            <person name="Liu G."/>
            <person name="Chen Q."/>
            <person name="Chen Z."/>
            <person name="Lan J."/>
            <person name="Che J."/>
            <person name="Ge C."/>
            <person name="Shi H."/>
            <person name="Pan Z."/>
            <person name="Liu X."/>
        </authorList>
    </citation>
    <scope>NUCLEOTIDE SEQUENCE [LARGE SCALE GENOMIC DNA]</scope>
    <source>
        <strain evidence="2">DSM 4</strain>
    </source>
</reference>
<dbReference type="Proteomes" id="UP000037109">
    <property type="component" value="Unassembled WGS sequence"/>
</dbReference>
<name>A0A0M0G841_SPOGL</name>
<sequence length="60" mass="6837">MNDLLFMDKGLSSDYSSQISADPVRMMTGFGLFLLDFRYSCPNEAWIRTVSSGFQLFLSE</sequence>
<organism evidence="1 2">
    <name type="scientific">Sporosarcina globispora</name>
    <name type="common">Bacillus globisporus</name>
    <dbReference type="NCBI Taxonomy" id="1459"/>
    <lineage>
        <taxon>Bacteria</taxon>
        <taxon>Bacillati</taxon>
        <taxon>Bacillota</taxon>
        <taxon>Bacilli</taxon>
        <taxon>Bacillales</taxon>
        <taxon>Caryophanaceae</taxon>
        <taxon>Sporosarcina</taxon>
    </lineage>
</organism>
<comment type="caution">
    <text evidence="1">The sequence shown here is derived from an EMBL/GenBank/DDBJ whole genome shotgun (WGS) entry which is preliminary data.</text>
</comment>
<keyword evidence="2" id="KW-1185">Reference proteome</keyword>
<dbReference type="RefSeq" id="WP_053433357.1">
    <property type="nucleotide sequence ID" value="NZ_LGUF01000007.1"/>
</dbReference>
<gene>
    <name evidence="1" type="ORF">AF332_03655</name>
</gene>
<proteinExistence type="predicted"/>
<evidence type="ECO:0000313" key="1">
    <source>
        <dbReference type="EMBL" id="KON85994.1"/>
    </source>
</evidence>
<dbReference type="EMBL" id="LGUF01000007">
    <property type="protein sequence ID" value="KON85994.1"/>
    <property type="molecule type" value="Genomic_DNA"/>
</dbReference>